<dbReference type="CDD" id="cd06576">
    <property type="entry name" value="PASTA_Pbp2x-like_1"/>
    <property type="match status" value="1"/>
</dbReference>
<dbReference type="Proteomes" id="UP000483018">
    <property type="component" value="Unassembled WGS sequence"/>
</dbReference>
<keyword evidence="7" id="KW-1185">Reference proteome</keyword>
<dbReference type="InterPro" id="IPR012338">
    <property type="entry name" value="Beta-lactam/transpept-like"/>
</dbReference>
<sequence length="649" mass="72586">MDKPTVKIKRKLLFFLFVFTLGIVGLMFRIAYLQIVQGDFLQELAYEQHTRDRLISPQRGTIYDRNGVALAKSATVATIGVIHAQIENAEQVARVLSEKLNLDYETVKKKVDKVVALERIQSKVDKEVADEIRKMNLPGVKIDEDSKRYYPYSNLASHVIGFVGKDNQGIIGLEVKYDEYLKGTPGKILTETDGKGRKLKNTPERRIEPIPGDHLVTTIDLTIQQYVEQALDKAVKAKDAKRGSVIVMNPQNGEIYAMANKPDYDLNQPFKINNSELDQIWDTLSTEEQYKELNKMWRNFAINDTYEPGSTFKIITSAMGLEEKVVDVNSHFNCNGYHTVAGRMIKCWRYPRAHGVETFAQGVQNSCNPVFMQIAERLGAKKFYQYMKLFGFSEKTGIDVPGEAVGIMHNLKDIGPVELATMSFGQSFQITPLQLLRAAAAVVNGGTLVTPHFGAKIINDQGEVIKEFEYKNDKQIISKETSDTMKKILEGVVAQGTGNKAYIPGYRIGGKTATSEKLPRSAKKYIASFLAFAPSENPQVMALVIIDEPQGIYYGGTVAGPVMKEIMENILPYLNIEPKYTEAELKMDEVEKVLVPDLINKATDDAIKELKKLNLGVEMIGNGKTVTDQFPVSGEEVNPKTKVILYTNP</sequence>
<dbReference type="GO" id="GO:0005886">
    <property type="term" value="C:plasma membrane"/>
    <property type="evidence" value="ECO:0007669"/>
    <property type="project" value="TreeGrafter"/>
</dbReference>
<dbReference type="SUPFAM" id="SSF54184">
    <property type="entry name" value="Penicillin-binding protein 2x (pbp-2x), c-terminal domain"/>
    <property type="match status" value="1"/>
</dbReference>
<dbReference type="Gene3D" id="3.90.1310.10">
    <property type="entry name" value="Penicillin-binding protein 2a (Domain 2)"/>
    <property type="match status" value="1"/>
</dbReference>
<reference evidence="6 7" key="1">
    <citation type="submission" date="2019-12" db="EMBL/GenBank/DDBJ databases">
        <title>Defluviitalea raffinosedens, isolated from a biogas fermenter, genome sequencing and characterization.</title>
        <authorList>
            <person name="Rettenmaier R."/>
            <person name="Schneider M."/>
            <person name="Neuhaus K."/>
            <person name="Liebl W."/>
            <person name="Zverlov V."/>
        </authorList>
    </citation>
    <scope>NUCLEOTIDE SEQUENCE [LARGE SCALE GENOMIC DNA]</scope>
    <source>
        <strain evidence="6 7">249c-K6</strain>
    </source>
</reference>
<dbReference type="RefSeq" id="WP_158738928.1">
    <property type="nucleotide sequence ID" value="NZ_WSLF01000001.1"/>
</dbReference>
<keyword evidence="4" id="KW-1133">Transmembrane helix</keyword>
<dbReference type="GO" id="GO:0071555">
    <property type="term" value="P:cell wall organization"/>
    <property type="evidence" value="ECO:0007669"/>
    <property type="project" value="TreeGrafter"/>
</dbReference>
<dbReference type="PROSITE" id="PS51178">
    <property type="entry name" value="PASTA"/>
    <property type="match status" value="1"/>
</dbReference>
<dbReference type="InterPro" id="IPR050515">
    <property type="entry name" value="Beta-lactam/transpept"/>
</dbReference>
<comment type="caution">
    <text evidence="6">The sequence shown here is derived from an EMBL/GenBank/DDBJ whole genome shotgun (WGS) entry which is preliminary data.</text>
</comment>
<dbReference type="InterPro" id="IPR005543">
    <property type="entry name" value="PASTA_dom"/>
</dbReference>
<feature type="domain" description="PASTA" evidence="5">
    <location>
        <begin position="589"/>
        <end position="649"/>
    </location>
</feature>
<proteinExistence type="inferred from homology"/>
<evidence type="ECO:0000256" key="1">
    <source>
        <dbReference type="ARBA" id="ARBA00004370"/>
    </source>
</evidence>
<comment type="subcellular location">
    <subcellularLocation>
        <location evidence="1">Membrane</location>
    </subcellularLocation>
</comment>
<dbReference type="PANTHER" id="PTHR30627:SF1">
    <property type="entry name" value="PEPTIDOGLYCAN D,D-TRANSPEPTIDASE FTSI"/>
    <property type="match status" value="1"/>
</dbReference>
<feature type="transmembrane region" description="Helical" evidence="4">
    <location>
        <begin position="12"/>
        <end position="32"/>
    </location>
</feature>
<dbReference type="InterPro" id="IPR001460">
    <property type="entry name" value="PCN-bd_Tpept"/>
</dbReference>
<keyword evidence="3 4" id="KW-0472">Membrane</keyword>
<evidence type="ECO:0000256" key="2">
    <source>
        <dbReference type="ARBA" id="ARBA00007171"/>
    </source>
</evidence>
<dbReference type="AlphaFoldDB" id="A0A7C8HJE0"/>
<evidence type="ECO:0000256" key="4">
    <source>
        <dbReference type="SAM" id="Phobius"/>
    </source>
</evidence>
<dbReference type="PANTHER" id="PTHR30627">
    <property type="entry name" value="PEPTIDOGLYCAN D,D-TRANSPEPTIDASE"/>
    <property type="match status" value="1"/>
</dbReference>
<evidence type="ECO:0000259" key="5">
    <source>
        <dbReference type="PROSITE" id="PS51178"/>
    </source>
</evidence>
<protein>
    <submittedName>
        <fullName evidence="6">PASTA domain-containing protein</fullName>
    </submittedName>
</protein>
<dbReference type="SUPFAM" id="SSF56519">
    <property type="entry name" value="Penicillin binding protein dimerisation domain"/>
    <property type="match status" value="1"/>
</dbReference>
<dbReference type="EMBL" id="WSLF01000001">
    <property type="protein sequence ID" value="KAE9637011.1"/>
    <property type="molecule type" value="Genomic_DNA"/>
</dbReference>
<dbReference type="Gene3D" id="3.40.710.10">
    <property type="entry name" value="DD-peptidase/beta-lactamase superfamily"/>
    <property type="match status" value="1"/>
</dbReference>
<name>A0A7C8HJE0_9FIRM</name>
<dbReference type="Pfam" id="PF03717">
    <property type="entry name" value="PBP_dimer"/>
    <property type="match status" value="1"/>
</dbReference>
<evidence type="ECO:0000313" key="6">
    <source>
        <dbReference type="EMBL" id="KAE9637011.1"/>
    </source>
</evidence>
<dbReference type="Pfam" id="PF03793">
    <property type="entry name" value="PASTA"/>
    <property type="match status" value="1"/>
</dbReference>
<keyword evidence="4" id="KW-0812">Transmembrane</keyword>
<dbReference type="Pfam" id="PF00905">
    <property type="entry name" value="Transpeptidase"/>
    <property type="match status" value="1"/>
</dbReference>
<dbReference type="SUPFAM" id="SSF56601">
    <property type="entry name" value="beta-lactamase/transpeptidase-like"/>
    <property type="match status" value="1"/>
</dbReference>
<organism evidence="6 7">
    <name type="scientific">Defluviitalea raffinosedens</name>
    <dbReference type="NCBI Taxonomy" id="1450156"/>
    <lineage>
        <taxon>Bacteria</taxon>
        <taxon>Bacillati</taxon>
        <taxon>Bacillota</taxon>
        <taxon>Clostridia</taxon>
        <taxon>Lachnospirales</taxon>
        <taxon>Defluviitaleaceae</taxon>
        <taxon>Defluviitalea</taxon>
    </lineage>
</organism>
<comment type="similarity">
    <text evidence="2">Belongs to the transpeptidase family.</text>
</comment>
<dbReference type="SMART" id="SM00740">
    <property type="entry name" value="PASTA"/>
    <property type="match status" value="1"/>
</dbReference>
<dbReference type="InterPro" id="IPR005311">
    <property type="entry name" value="PBP_dimer"/>
</dbReference>
<gene>
    <name evidence="6" type="ORF">GND95_00850</name>
</gene>
<dbReference type="OrthoDB" id="9804124at2"/>
<evidence type="ECO:0000256" key="3">
    <source>
        <dbReference type="ARBA" id="ARBA00023136"/>
    </source>
</evidence>
<accession>A0A7C8HJE0</accession>
<evidence type="ECO:0000313" key="7">
    <source>
        <dbReference type="Proteomes" id="UP000483018"/>
    </source>
</evidence>
<dbReference type="GO" id="GO:0008658">
    <property type="term" value="F:penicillin binding"/>
    <property type="evidence" value="ECO:0007669"/>
    <property type="project" value="InterPro"/>
</dbReference>
<dbReference type="InterPro" id="IPR036138">
    <property type="entry name" value="PBP_dimer_sf"/>
</dbReference>